<name>A0A8X8C601_POPTO</name>
<evidence type="ECO:0000256" key="3">
    <source>
        <dbReference type="ARBA" id="ARBA00010443"/>
    </source>
</evidence>
<dbReference type="PROSITE" id="PS00809">
    <property type="entry name" value="ADP_GLC_PYROPHOSPH_2"/>
    <property type="match status" value="1"/>
</dbReference>
<dbReference type="GO" id="GO:0008878">
    <property type="term" value="F:glucose-1-phosphate adenylyltransferase activity"/>
    <property type="evidence" value="ECO:0007669"/>
    <property type="project" value="InterPro"/>
</dbReference>
<dbReference type="Pfam" id="PF25247">
    <property type="entry name" value="LbH_GLGC"/>
    <property type="match status" value="1"/>
</dbReference>
<evidence type="ECO:0000256" key="7">
    <source>
        <dbReference type="ARBA" id="ARBA00022679"/>
    </source>
</evidence>
<sequence>MVLLSASTKDLLSNSVHFFHHQNRSFSPLYQKPTQLSFSSSSSIGFGTTSIGFERKERSSIVETAAVRHLEGSVTKTEGFRFALVVARFNEIITRPLLEGAVATFKKYSVKEEDIDVVWVPGSFEIGIVAERLGKSGKYHAVVCIGAVVRGDTTHYDAVANSAASGVLSAGLNSGVPCIFGVLTCEDMEQAINRAGGKSGNKGAEAALTAIEMASLFEHHLNNLSLTLFPHFSSPMGNPAIIFHEQNRHNTSHLGHLVSVFRQGLKQGTGEEERRTISEGHRDDALSSSNPVNPQAKHTILELARSRRKHLSTFSSFSLPSLFISNSQQPQNPISSFPQVNQSVAAIVFGDGSESRLYPLTKRRSEGAIPIGANYRIVDAVISNCINSNINKIYALTQYNSTSLNSHLSRAYAGLGLGKDGFVEVIAAYQSLEDQGWFQGTADAMRRCLWVLEEYPVSEFLVLPGHHLYRMDYQKLVKAHRSSQADITIAALNSIRDQDPGFGILKVNSRNEVTEFDVKSERAVQSSQAFNDNGYRQLSSMGIYLVNRDIMSKSLNEYFPEANDFGTEVIPGTISIGMKVQAYEFDGYWEDMSSIAAFYQANMECIKRLNMGYNFYDKDAPLYTMPRYLPPTTVTDAAITESVVGDGCILDVRITFPSASYVSPFCSKCKIKGTVVGMRTIIREKAIIEDSIIMGSDIYQKNYIQKSGKDQKGMLIPIGIGDETHIKKAIVDKNARIGRNVMIINKDNVQECNREADGYIISGGIVVVLESAVIPDGSIL</sequence>
<evidence type="ECO:0000256" key="4">
    <source>
        <dbReference type="ARBA" id="ARBA00011680"/>
    </source>
</evidence>
<dbReference type="InterPro" id="IPR005836">
    <property type="entry name" value="ADP_Glu_pyroP_CS"/>
</dbReference>
<dbReference type="AlphaFoldDB" id="A0A8X8C601"/>
<dbReference type="FunFam" id="3.40.50.960:FF:000001">
    <property type="entry name" value="6,7-dimethyl-8-ribityllumazine synthase"/>
    <property type="match status" value="1"/>
</dbReference>
<comment type="similarity">
    <text evidence="2">Belongs to the DMRL synthase family.</text>
</comment>
<evidence type="ECO:0000256" key="5">
    <source>
        <dbReference type="ARBA" id="ARBA00012664"/>
    </source>
</evidence>
<comment type="similarity">
    <text evidence="3">Belongs to the bacterial/plant glucose-1-phosphate adenylyltransferase family.</text>
</comment>
<feature type="compositionally biased region" description="Basic and acidic residues" evidence="13">
    <location>
        <begin position="269"/>
        <end position="285"/>
    </location>
</feature>
<dbReference type="HAMAP" id="MF_00178">
    <property type="entry name" value="Lumazine_synth"/>
    <property type="match status" value="1"/>
</dbReference>
<evidence type="ECO:0000256" key="13">
    <source>
        <dbReference type="SAM" id="MobiDB-lite"/>
    </source>
</evidence>
<feature type="region of interest" description="Disordered" evidence="13">
    <location>
        <begin position="265"/>
        <end position="296"/>
    </location>
</feature>
<dbReference type="InterPro" id="IPR002180">
    <property type="entry name" value="LS/RS"/>
</dbReference>
<dbReference type="Proteomes" id="UP000886885">
    <property type="component" value="Chromosome 17A"/>
</dbReference>
<proteinExistence type="inferred from homology"/>
<comment type="subunit">
    <text evidence="4">Heterotetramer.</text>
</comment>
<feature type="domain" description="Nucleotidyl transferase" evidence="14">
    <location>
        <begin position="346"/>
        <end position="605"/>
    </location>
</feature>
<evidence type="ECO:0000313" key="15">
    <source>
        <dbReference type="EMBL" id="KAG6742310.1"/>
    </source>
</evidence>
<evidence type="ECO:0000256" key="9">
    <source>
        <dbReference type="ARBA" id="ARBA00022840"/>
    </source>
</evidence>
<keyword evidence="8" id="KW-0547">Nucleotide-binding</keyword>
<evidence type="ECO:0000256" key="6">
    <source>
        <dbReference type="ARBA" id="ARBA00022619"/>
    </source>
</evidence>
<evidence type="ECO:0000256" key="11">
    <source>
        <dbReference type="ARBA" id="ARBA00063688"/>
    </source>
</evidence>
<dbReference type="NCBIfam" id="TIGR00114">
    <property type="entry name" value="lumazine-synth"/>
    <property type="match status" value="1"/>
</dbReference>
<dbReference type="CDD" id="cd04651">
    <property type="entry name" value="LbH_G1P_AT_C"/>
    <property type="match status" value="1"/>
</dbReference>
<dbReference type="GO" id="GO:0009231">
    <property type="term" value="P:riboflavin biosynthetic process"/>
    <property type="evidence" value="ECO:0007669"/>
    <property type="project" value="UniProtKB-KW"/>
</dbReference>
<protein>
    <recommendedName>
        <fullName evidence="12">6,7-dimethyl-8-ribityllumazine synthase, chloroplastic</fullName>
        <ecNumber evidence="5">2.5.1.78</ecNumber>
    </recommendedName>
</protein>
<comment type="pathway">
    <text evidence="1">Cofactor biosynthesis; riboflavin biosynthesis; riboflavin from 2-hydroxy-3-oxobutyl phosphate and 5-amino-6-(D-ribitylamino)uracil: step 1/2.</text>
</comment>
<reference evidence="15" key="1">
    <citation type="journal article" date="2020" name="bioRxiv">
        <title>Hybrid origin of Populus tomentosa Carr. identified through genome sequencing and phylogenomic analysis.</title>
        <authorList>
            <person name="An X."/>
            <person name="Gao K."/>
            <person name="Chen Z."/>
            <person name="Li J."/>
            <person name="Yang X."/>
            <person name="Yang X."/>
            <person name="Zhou J."/>
            <person name="Guo T."/>
            <person name="Zhao T."/>
            <person name="Huang S."/>
            <person name="Miao D."/>
            <person name="Khan W.U."/>
            <person name="Rao P."/>
            <person name="Ye M."/>
            <person name="Lei B."/>
            <person name="Liao W."/>
            <person name="Wang J."/>
            <person name="Ji L."/>
            <person name="Li Y."/>
            <person name="Guo B."/>
            <person name="Mustafa N.S."/>
            <person name="Li S."/>
            <person name="Yun Q."/>
            <person name="Keller S.R."/>
            <person name="Mao J."/>
            <person name="Zhang R."/>
            <person name="Strauss S.H."/>
        </authorList>
    </citation>
    <scope>NUCLEOTIDE SEQUENCE</scope>
    <source>
        <strain evidence="15">GM15</strain>
        <tissue evidence="15">Leaf</tissue>
    </source>
</reference>
<keyword evidence="6" id="KW-0686">Riboflavin biosynthesis</keyword>
<dbReference type="Pfam" id="PF00885">
    <property type="entry name" value="DMRL_synthase"/>
    <property type="match status" value="1"/>
</dbReference>
<evidence type="ECO:0000256" key="2">
    <source>
        <dbReference type="ARBA" id="ARBA00007424"/>
    </source>
</evidence>
<evidence type="ECO:0000313" key="16">
    <source>
        <dbReference type="Proteomes" id="UP000886885"/>
    </source>
</evidence>
<dbReference type="InterPro" id="IPR005835">
    <property type="entry name" value="NTP_transferase_dom"/>
</dbReference>
<evidence type="ECO:0000259" key="14">
    <source>
        <dbReference type="Pfam" id="PF00483"/>
    </source>
</evidence>
<evidence type="ECO:0000256" key="12">
    <source>
        <dbReference type="ARBA" id="ARBA00072565"/>
    </source>
</evidence>
<comment type="subunit">
    <text evidence="11">Oligomer forming an icosahedral capsid.</text>
</comment>
<evidence type="ECO:0000256" key="10">
    <source>
        <dbReference type="ARBA" id="ARBA00048785"/>
    </source>
</evidence>
<dbReference type="Pfam" id="PF00483">
    <property type="entry name" value="NTP_transferase"/>
    <property type="match status" value="1"/>
</dbReference>
<dbReference type="EMBL" id="JAAWWB010000033">
    <property type="protein sequence ID" value="KAG6742310.1"/>
    <property type="molecule type" value="Genomic_DNA"/>
</dbReference>
<dbReference type="InterPro" id="IPR034964">
    <property type="entry name" value="LS"/>
</dbReference>
<keyword evidence="9" id="KW-0067">ATP-binding</keyword>
<evidence type="ECO:0000256" key="1">
    <source>
        <dbReference type="ARBA" id="ARBA00004917"/>
    </source>
</evidence>
<organism evidence="15 16">
    <name type="scientific">Populus tomentosa</name>
    <name type="common">Chinese white poplar</name>
    <dbReference type="NCBI Taxonomy" id="118781"/>
    <lineage>
        <taxon>Eukaryota</taxon>
        <taxon>Viridiplantae</taxon>
        <taxon>Streptophyta</taxon>
        <taxon>Embryophyta</taxon>
        <taxon>Tracheophyta</taxon>
        <taxon>Spermatophyta</taxon>
        <taxon>Magnoliopsida</taxon>
        <taxon>eudicotyledons</taxon>
        <taxon>Gunneridae</taxon>
        <taxon>Pentapetalae</taxon>
        <taxon>rosids</taxon>
        <taxon>fabids</taxon>
        <taxon>Malpighiales</taxon>
        <taxon>Salicaceae</taxon>
        <taxon>Saliceae</taxon>
        <taxon>Populus</taxon>
    </lineage>
</organism>
<evidence type="ECO:0000256" key="8">
    <source>
        <dbReference type="ARBA" id="ARBA00022741"/>
    </source>
</evidence>
<dbReference type="GO" id="GO:0005978">
    <property type="term" value="P:glycogen biosynthetic process"/>
    <property type="evidence" value="ECO:0007669"/>
    <property type="project" value="InterPro"/>
</dbReference>
<keyword evidence="16" id="KW-1185">Reference proteome</keyword>
<keyword evidence="7" id="KW-0808">Transferase</keyword>
<dbReference type="CDD" id="cd02508">
    <property type="entry name" value="ADP_Glucose_PP"/>
    <property type="match status" value="1"/>
</dbReference>
<dbReference type="InterPro" id="IPR011831">
    <property type="entry name" value="ADP-Glc_PPase"/>
</dbReference>
<dbReference type="EC" id="2.5.1.78" evidence="5"/>
<dbReference type="GO" id="GO:0009349">
    <property type="term" value="C:riboflavin synthase complex"/>
    <property type="evidence" value="ECO:0007669"/>
    <property type="project" value="InterPro"/>
</dbReference>
<dbReference type="OrthoDB" id="1733332at2759"/>
<dbReference type="PANTHER" id="PTHR43523:SF17">
    <property type="entry name" value="INACTIVE GLUCOSE-1-PHOSPHATE ADENYLYLTRANSFERASE SMALL SUBUNIT 2, CHLOROPLASTIC"/>
    <property type="match status" value="1"/>
</dbReference>
<dbReference type="CDD" id="cd09209">
    <property type="entry name" value="Lumazine_synthase-I"/>
    <property type="match status" value="1"/>
</dbReference>
<gene>
    <name evidence="15" type="ORF">POTOM_053180</name>
</gene>
<comment type="catalytic activity">
    <reaction evidence="10">
        <text>(2S)-2-hydroxy-3-oxobutyl phosphate + 5-amino-6-(D-ribitylamino)uracil = 6,7-dimethyl-8-(1-D-ribityl)lumazine + phosphate + 2 H2O + H(+)</text>
        <dbReference type="Rhea" id="RHEA:26152"/>
        <dbReference type="ChEBI" id="CHEBI:15377"/>
        <dbReference type="ChEBI" id="CHEBI:15378"/>
        <dbReference type="ChEBI" id="CHEBI:15934"/>
        <dbReference type="ChEBI" id="CHEBI:43474"/>
        <dbReference type="ChEBI" id="CHEBI:58201"/>
        <dbReference type="ChEBI" id="CHEBI:58830"/>
        <dbReference type="EC" id="2.5.1.78"/>
    </reaction>
</comment>
<dbReference type="GO" id="GO:0000906">
    <property type="term" value="F:6,7-dimethyl-8-ribityllumazine synthase activity"/>
    <property type="evidence" value="ECO:0007669"/>
    <property type="project" value="UniProtKB-EC"/>
</dbReference>
<dbReference type="PANTHER" id="PTHR43523">
    <property type="entry name" value="GLUCOSE-1-PHOSPHATE ADENYLYLTRANSFERASE-RELATED"/>
    <property type="match status" value="1"/>
</dbReference>
<comment type="caution">
    <text evidence="15">The sequence shown here is derived from an EMBL/GenBank/DDBJ whole genome shotgun (WGS) entry which is preliminary data.</text>
</comment>
<dbReference type="GO" id="GO:0005524">
    <property type="term" value="F:ATP binding"/>
    <property type="evidence" value="ECO:0007669"/>
    <property type="project" value="UniProtKB-KW"/>
</dbReference>
<accession>A0A8X8C601</accession>